<evidence type="ECO:0000259" key="2">
    <source>
        <dbReference type="PROSITE" id="PS50280"/>
    </source>
</evidence>
<dbReference type="EMBL" id="CAICTM010000573">
    <property type="protein sequence ID" value="CAB9513152.1"/>
    <property type="molecule type" value="Genomic_DNA"/>
</dbReference>
<gene>
    <name evidence="3" type="ORF">SEMRO_574_G169230.1</name>
</gene>
<dbReference type="Pfam" id="PF00856">
    <property type="entry name" value="SET"/>
    <property type="match status" value="1"/>
</dbReference>
<dbReference type="Pfam" id="PF14559">
    <property type="entry name" value="TPR_19"/>
    <property type="match status" value="1"/>
</dbReference>
<dbReference type="InterPro" id="IPR019734">
    <property type="entry name" value="TPR_rpt"/>
</dbReference>
<dbReference type="Gene3D" id="2.170.270.10">
    <property type="entry name" value="SET domain"/>
    <property type="match status" value="1"/>
</dbReference>
<dbReference type="CDD" id="cd20071">
    <property type="entry name" value="SET_SMYD"/>
    <property type="match status" value="1"/>
</dbReference>
<dbReference type="SUPFAM" id="SSF82199">
    <property type="entry name" value="SET domain"/>
    <property type="match status" value="1"/>
</dbReference>
<sequence length="688" mass="76952">MQNPDGESSSVSLESLQDLAGALPKLFEESHAVASSNTKRRSSKEEWLSERPLVEQGPVPSKNVPLESIQLKEVSSRTLVQAASEDDDEEDKLVVTLSLWNYVQAHEEHTIGQAIPENTYLAITNPLVVPNTIWTTTGSSANDQKHTNHALVMIRCDNPDCIQLFHTKEEWMRHASNTNDAPSASPQNSLSPAQLKDKGNEAFSKQAYRAALRYYQQAIATIEQQQQQQPQDKDVVVACLGNMAEACLRSERYDQAEQYARQILEHHDPQHSKAQFRLAKALLHRNQPTAAKDILLQLRQQDDPNTDASSIQTMLGDCLQAILQQSMGKYNYRKLLQEAAQSPMLPRHYADYQSPHIDLGVTVVRPADGVSYRGVLAKQDIPEGTLLTASRAFAFCHHHGKLTTAKKKHLYEVSQVHEAVSTCTLLNNPSLVPSFYQLEAFGQVALEQQQEKPTIDLARIRSILESNRFGVDLNSPASPFELRPPREEDDDNDFGVGLWLPTSMFNHSCTPNCTWAQIGNFMFVHAAKPIQKGDELAISYVHAALSYRDRKDKFQRWSGGKGFDCACPWCHLMRSNPELEAMNEEVVQAQKRLSAGEAIRSINDLLSKSRRKKIVSAHASLPPEFQHTIYNIHMMEALQCASDMDRKGARKAVEAATSLGYAIRGGLRQETRVQDLLLGGSPHDLQRG</sequence>
<dbReference type="AlphaFoldDB" id="A0A9N8E270"/>
<dbReference type="Proteomes" id="UP001153069">
    <property type="component" value="Unassembled WGS sequence"/>
</dbReference>
<dbReference type="Gene3D" id="1.10.220.160">
    <property type="match status" value="1"/>
</dbReference>
<reference evidence="3" key="1">
    <citation type="submission" date="2020-06" db="EMBL/GenBank/DDBJ databases">
        <authorList>
            <consortium name="Plant Systems Biology data submission"/>
        </authorList>
    </citation>
    <scope>NUCLEOTIDE SEQUENCE</scope>
    <source>
        <strain evidence="3">D6</strain>
    </source>
</reference>
<organism evidence="3 4">
    <name type="scientific">Seminavis robusta</name>
    <dbReference type="NCBI Taxonomy" id="568900"/>
    <lineage>
        <taxon>Eukaryota</taxon>
        <taxon>Sar</taxon>
        <taxon>Stramenopiles</taxon>
        <taxon>Ochrophyta</taxon>
        <taxon>Bacillariophyta</taxon>
        <taxon>Bacillariophyceae</taxon>
        <taxon>Bacillariophycidae</taxon>
        <taxon>Naviculales</taxon>
        <taxon>Naviculaceae</taxon>
        <taxon>Seminavis</taxon>
    </lineage>
</organism>
<feature type="compositionally biased region" description="Polar residues" evidence="1">
    <location>
        <begin position="175"/>
        <end position="192"/>
    </location>
</feature>
<dbReference type="InterPro" id="IPR046341">
    <property type="entry name" value="SET_dom_sf"/>
</dbReference>
<dbReference type="PANTHER" id="PTHR47643:SF2">
    <property type="entry name" value="TPR DOMAIN PROTEIN (AFU_ORTHOLOGUE AFUA_5G12710)"/>
    <property type="match status" value="1"/>
</dbReference>
<dbReference type="OrthoDB" id="421681at2759"/>
<dbReference type="InterPro" id="IPR001214">
    <property type="entry name" value="SET_dom"/>
</dbReference>
<dbReference type="SUPFAM" id="SSF48452">
    <property type="entry name" value="TPR-like"/>
    <property type="match status" value="1"/>
</dbReference>
<evidence type="ECO:0000256" key="1">
    <source>
        <dbReference type="SAM" id="MobiDB-lite"/>
    </source>
</evidence>
<keyword evidence="4" id="KW-1185">Reference proteome</keyword>
<dbReference type="PROSITE" id="PS50280">
    <property type="entry name" value="SET"/>
    <property type="match status" value="1"/>
</dbReference>
<protein>
    <submittedName>
        <fullName evidence="3">SET and MYND domain-containing protein DDB</fullName>
    </submittedName>
</protein>
<feature type="region of interest" description="Disordered" evidence="1">
    <location>
        <begin position="174"/>
        <end position="198"/>
    </location>
</feature>
<accession>A0A9N8E270</accession>
<proteinExistence type="predicted"/>
<evidence type="ECO:0000313" key="4">
    <source>
        <dbReference type="Proteomes" id="UP001153069"/>
    </source>
</evidence>
<feature type="domain" description="SET" evidence="2">
    <location>
        <begin position="355"/>
        <end position="541"/>
    </location>
</feature>
<dbReference type="InterPro" id="IPR053209">
    <property type="entry name" value="Gramillin-biosynth_MTr"/>
</dbReference>
<name>A0A9N8E270_9STRA</name>
<evidence type="ECO:0000313" key="3">
    <source>
        <dbReference type="EMBL" id="CAB9513152.1"/>
    </source>
</evidence>
<feature type="compositionally biased region" description="Basic and acidic residues" evidence="1">
    <location>
        <begin position="43"/>
        <end position="53"/>
    </location>
</feature>
<dbReference type="Gene3D" id="1.25.40.10">
    <property type="entry name" value="Tetratricopeptide repeat domain"/>
    <property type="match status" value="1"/>
</dbReference>
<dbReference type="SMART" id="SM00028">
    <property type="entry name" value="TPR"/>
    <property type="match status" value="3"/>
</dbReference>
<dbReference type="PANTHER" id="PTHR47643">
    <property type="entry name" value="TPR DOMAIN PROTEIN (AFU_ORTHOLOGUE AFUA_5G12710)"/>
    <property type="match status" value="1"/>
</dbReference>
<dbReference type="InterPro" id="IPR011990">
    <property type="entry name" value="TPR-like_helical_dom_sf"/>
</dbReference>
<comment type="caution">
    <text evidence="3">The sequence shown here is derived from an EMBL/GenBank/DDBJ whole genome shotgun (WGS) entry which is preliminary data.</text>
</comment>
<feature type="region of interest" description="Disordered" evidence="1">
    <location>
        <begin position="30"/>
        <end position="66"/>
    </location>
</feature>